<keyword evidence="1" id="KW-1133">Transmembrane helix</keyword>
<evidence type="ECO:0000313" key="3">
    <source>
        <dbReference type="Proteomes" id="UP000487350"/>
    </source>
</evidence>
<keyword evidence="1" id="KW-0812">Transmembrane</keyword>
<comment type="caution">
    <text evidence="2">The sequence shown here is derived from an EMBL/GenBank/DDBJ whole genome shotgun (WGS) entry which is preliminary data.</text>
</comment>
<name>A0A844BBV3_9BURK</name>
<reference evidence="2 3" key="1">
    <citation type="submission" date="2019-11" db="EMBL/GenBank/DDBJ databases">
        <title>Caenimonas koreensis gen. nov., sp. nov., isolated from activated sludge.</title>
        <authorList>
            <person name="Seung H.R."/>
        </authorList>
    </citation>
    <scope>NUCLEOTIDE SEQUENCE [LARGE SCALE GENOMIC DNA]</scope>
    <source>
        <strain evidence="2 3">EMB320</strain>
    </source>
</reference>
<dbReference type="EMBL" id="WJBU01000018">
    <property type="protein sequence ID" value="MRD48927.1"/>
    <property type="molecule type" value="Genomic_DNA"/>
</dbReference>
<feature type="transmembrane region" description="Helical" evidence="1">
    <location>
        <begin position="66"/>
        <end position="84"/>
    </location>
</feature>
<dbReference type="AlphaFoldDB" id="A0A844BBV3"/>
<dbReference type="RefSeq" id="WP_153586247.1">
    <property type="nucleotide sequence ID" value="NZ_WJBU01000018.1"/>
</dbReference>
<keyword evidence="3" id="KW-1185">Reference proteome</keyword>
<organism evidence="2 3">
    <name type="scientific">Caenimonas koreensis DSM 17982</name>
    <dbReference type="NCBI Taxonomy" id="1121255"/>
    <lineage>
        <taxon>Bacteria</taxon>
        <taxon>Pseudomonadati</taxon>
        <taxon>Pseudomonadota</taxon>
        <taxon>Betaproteobacteria</taxon>
        <taxon>Burkholderiales</taxon>
        <taxon>Comamonadaceae</taxon>
        <taxon>Caenimonas</taxon>
    </lineage>
</organism>
<evidence type="ECO:0000313" key="2">
    <source>
        <dbReference type="EMBL" id="MRD48927.1"/>
    </source>
</evidence>
<proteinExistence type="predicted"/>
<sequence length="88" mass="10189">MLTFLCLTLAVVTLVALTTHVVMWFWAYQEVRAIDSWSQQARVLNAWWIFDKSLLPKERDHLRVTALWSGLVGALGSWALVYLVDKLR</sequence>
<evidence type="ECO:0000256" key="1">
    <source>
        <dbReference type="SAM" id="Phobius"/>
    </source>
</evidence>
<accession>A0A844BBV3</accession>
<keyword evidence="1" id="KW-0472">Membrane</keyword>
<gene>
    <name evidence="2" type="ORF">GHT07_16690</name>
</gene>
<protein>
    <submittedName>
        <fullName evidence="2">Uncharacterized protein</fullName>
    </submittedName>
</protein>
<dbReference type="Proteomes" id="UP000487350">
    <property type="component" value="Unassembled WGS sequence"/>
</dbReference>